<keyword evidence="9 18" id="KW-0999">Mitochondrion inner membrane</keyword>
<evidence type="ECO:0000256" key="2">
    <source>
        <dbReference type="ARBA" id="ARBA00004448"/>
    </source>
</evidence>
<feature type="transmembrane region" description="Helical" evidence="18">
    <location>
        <begin position="236"/>
        <end position="256"/>
    </location>
</feature>
<proteinExistence type="inferred from homology"/>
<dbReference type="GO" id="GO:0005743">
    <property type="term" value="C:mitochondrial inner membrane"/>
    <property type="evidence" value="ECO:0007669"/>
    <property type="project" value="UniProtKB-SubCell"/>
</dbReference>
<evidence type="ECO:0000259" key="19">
    <source>
        <dbReference type="Pfam" id="PF00361"/>
    </source>
</evidence>
<dbReference type="EC" id="7.1.1.2" evidence="4 18"/>
<keyword evidence="11 18" id="KW-0249">Electron transport</keyword>
<evidence type="ECO:0000256" key="13">
    <source>
        <dbReference type="ARBA" id="ARBA00023027"/>
    </source>
</evidence>
<keyword evidence="15 18" id="KW-0496">Mitochondrion</keyword>
<keyword evidence="6" id="KW-0813">Transport</keyword>
<evidence type="ECO:0000256" key="15">
    <source>
        <dbReference type="ARBA" id="ARBA00023128"/>
    </source>
</evidence>
<evidence type="ECO:0000256" key="9">
    <source>
        <dbReference type="ARBA" id="ARBA00022792"/>
    </source>
</evidence>
<accession>A0A1L2DZI4</accession>
<evidence type="ECO:0000256" key="10">
    <source>
        <dbReference type="ARBA" id="ARBA00022967"/>
    </source>
</evidence>
<feature type="domain" description="NADH:quinone oxidoreductase/Mrp antiporter transmembrane" evidence="19">
    <location>
        <begin position="22"/>
        <end position="282"/>
    </location>
</feature>
<evidence type="ECO:0000256" key="11">
    <source>
        <dbReference type="ARBA" id="ARBA00022982"/>
    </source>
</evidence>
<evidence type="ECO:0000256" key="14">
    <source>
        <dbReference type="ARBA" id="ARBA00023075"/>
    </source>
</evidence>
<dbReference type="InterPro" id="IPR050175">
    <property type="entry name" value="Complex_I_Subunit_2"/>
</dbReference>
<keyword evidence="10 18" id="KW-1278">Translocase</keyword>
<evidence type="ECO:0000256" key="1">
    <source>
        <dbReference type="ARBA" id="ARBA00003257"/>
    </source>
</evidence>
<reference evidence="20" key="1">
    <citation type="submission" date="2015-09" db="EMBL/GenBank/DDBJ databases">
        <title>Complete mitochondrial genomes of three Cucujiformia species and phylogenetic reconstruction of Coleoptera.</title>
        <authorList>
            <person name="Yuan M.-L."/>
            <person name="Zhang Q.-L."/>
        </authorList>
    </citation>
    <scope>NUCLEOTIDE SEQUENCE</scope>
</reference>
<evidence type="ECO:0000256" key="8">
    <source>
        <dbReference type="ARBA" id="ARBA00022692"/>
    </source>
</evidence>
<feature type="transmembrane region" description="Helical" evidence="18">
    <location>
        <begin position="146"/>
        <end position="165"/>
    </location>
</feature>
<sequence length="335" mass="39856">MKFYKLMFFSTLIMGTLISICSYSWLGMWMGLEINMISIMPLISQKNNMYSSESSIKYFLTQTLASMMILFSIILMSLKSSMFLNLEWSNLTIMNSALLTKMGAAPFHFWFPEIMEGLNWWNCLIMLTWQKIAPMILIMYNSKMELFFFIIIIMTMIISSIMGFNQISLRKIMTFSSINHIGWMLSALFMSKMIWLMYFIIYSIITINIIFIFNKFKMFFINQLIMNLNYSPMMKLFFMLNFFSLGGIPPFLGFIPKWLIINQLTLNYQYLLTFIMILFTLMTFYFYMRIMLSSLLMNHNNIQINTNKIENFYMILFNFLSLSSLLLFPLIMNFL</sequence>
<organism evidence="20">
    <name type="scientific">Trichodes sinae</name>
    <dbReference type="NCBI Taxonomy" id="1850556"/>
    <lineage>
        <taxon>Eukaryota</taxon>
        <taxon>Metazoa</taxon>
        <taxon>Ecdysozoa</taxon>
        <taxon>Arthropoda</taxon>
        <taxon>Hexapoda</taxon>
        <taxon>Insecta</taxon>
        <taxon>Pterygota</taxon>
        <taxon>Neoptera</taxon>
        <taxon>Endopterygota</taxon>
        <taxon>Coleoptera</taxon>
        <taxon>Polyphaga</taxon>
        <taxon>Cucujiformia</taxon>
        <taxon>Cleridae</taxon>
        <taxon>Clerinae</taxon>
        <taxon>Trichodes</taxon>
    </lineage>
</organism>
<evidence type="ECO:0000256" key="7">
    <source>
        <dbReference type="ARBA" id="ARBA00022660"/>
    </source>
</evidence>
<evidence type="ECO:0000256" key="4">
    <source>
        <dbReference type="ARBA" id="ARBA00012944"/>
    </source>
</evidence>
<comment type="catalytic activity">
    <reaction evidence="17 18">
        <text>a ubiquinone + NADH + 5 H(+)(in) = a ubiquinol + NAD(+) + 4 H(+)(out)</text>
        <dbReference type="Rhea" id="RHEA:29091"/>
        <dbReference type="Rhea" id="RHEA-COMP:9565"/>
        <dbReference type="Rhea" id="RHEA-COMP:9566"/>
        <dbReference type="ChEBI" id="CHEBI:15378"/>
        <dbReference type="ChEBI" id="CHEBI:16389"/>
        <dbReference type="ChEBI" id="CHEBI:17976"/>
        <dbReference type="ChEBI" id="CHEBI:57540"/>
        <dbReference type="ChEBI" id="CHEBI:57945"/>
        <dbReference type="EC" id="7.1.1.2"/>
    </reaction>
</comment>
<dbReference type="PANTHER" id="PTHR46552">
    <property type="entry name" value="NADH-UBIQUINONE OXIDOREDUCTASE CHAIN 2"/>
    <property type="match status" value="1"/>
</dbReference>
<dbReference type="PANTHER" id="PTHR46552:SF1">
    <property type="entry name" value="NADH-UBIQUINONE OXIDOREDUCTASE CHAIN 2"/>
    <property type="match status" value="1"/>
</dbReference>
<evidence type="ECO:0000313" key="20">
    <source>
        <dbReference type="EMBL" id="ANG08437.1"/>
    </source>
</evidence>
<feature type="transmembrane region" description="Helical" evidence="18">
    <location>
        <begin position="195"/>
        <end position="216"/>
    </location>
</feature>
<evidence type="ECO:0000256" key="12">
    <source>
        <dbReference type="ARBA" id="ARBA00022989"/>
    </source>
</evidence>
<evidence type="ECO:0000256" key="5">
    <source>
        <dbReference type="ARBA" id="ARBA00021008"/>
    </source>
</evidence>
<name>A0A1L2DZI4_9CUCU</name>
<comment type="similarity">
    <text evidence="3 18">Belongs to the complex I subunit 2 family.</text>
</comment>
<geneLocation type="mitochondrion" evidence="20"/>
<keyword evidence="12 18" id="KW-1133">Transmembrane helix</keyword>
<dbReference type="Pfam" id="PF00361">
    <property type="entry name" value="Proton_antipo_M"/>
    <property type="match status" value="1"/>
</dbReference>
<keyword evidence="16 18" id="KW-0472">Membrane</keyword>
<evidence type="ECO:0000256" key="3">
    <source>
        <dbReference type="ARBA" id="ARBA00007012"/>
    </source>
</evidence>
<feature type="transmembrane region" description="Helical" evidence="18">
    <location>
        <begin position="58"/>
        <end position="78"/>
    </location>
</feature>
<gene>
    <name evidence="20" type="primary">nad2</name>
</gene>
<comment type="function">
    <text evidence="18">Core subunit of the mitochondrial membrane respiratory chain NADH dehydrogenase (Complex I) which catalyzes electron transfer from NADH through the respiratory chain, using ubiquinone as an electron acceptor. Essential for the catalytic activity and assembly of complex I.</text>
</comment>
<evidence type="ECO:0000256" key="6">
    <source>
        <dbReference type="ARBA" id="ARBA00022448"/>
    </source>
</evidence>
<dbReference type="InterPro" id="IPR001750">
    <property type="entry name" value="ND/Mrp_TM"/>
</dbReference>
<dbReference type="GO" id="GO:0006120">
    <property type="term" value="P:mitochondrial electron transport, NADH to ubiquinone"/>
    <property type="evidence" value="ECO:0007669"/>
    <property type="project" value="InterPro"/>
</dbReference>
<feature type="transmembrane region" description="Helical" evidence="18">
    <location>
        <begin position="268"/>
        <end position="290"/>
    </location>
</feature>
<feature type="transmembrane region" description="Helical" evidence="18">
    <location>
        <begin position="6"/>
        <end position="26"/>
    </location>
</feature>
<dbReference type="AlphaFoldDB" id="A0A1L2DZI4"/>
<dbReference type="InterPro" id="IPR003917">
    <property type="entry name" value="NADH_UbQ_OxRdtase_chain2"/>
</dbReference>
<keyword evidence="8 18" id="KW-0812">Transmembrane</keyword>
<keyword evidence="14 18" id="KW-0830">Ubiquinone</keyword>
<comment type="function">
    <text evidence="1">Core subunit of the mitochondrial membrane respiratory chain NADH dehydrogenase (Complex I) that is believed to belong to the minimal assembly required for catalysis. Complex I functions in the transfer of electrons from NADH to the respiratory chain. The immediate electron acceptor for the enzyme is believed to be ubiquinone.</text>
</comment>
<feature type="transmembrane region" description="Helical" evidence="18">
    <location>
        <begin position="311"/>
        <end position="332"/>
    </location>
</feature>
<dbReference type="EMBL" id="KT808467">
    <property type="protein sequence ID" value="ANG08437.1"/>
    <property type="molecule type" value="Genomic_DNA"/>
</dbReference>
<evidence type="ECO:0000256" key="16">
    <source>
        <dbReference type="ARBA" id="ARBA00023136"/>
    </source>
</evidence>
<keyword evidence="7 18" id="KW-0679">Respiratory chain</keyword>
<comment type="subcellular location">
    <subcellularLocation>
        <location evidence="2 18">Mitochondrion inner membrane</location>
        <topology evidence="2 18">Multi-pass membrane protein</topology>
    </subcellularLocation>
</comment>
<protein>
    <recommendedName>
        <fullName evidence="5 18">NADH-ubiquinone oxidoreductase chain 2</fullName>
        <ecNumber evidence="4 18">7.1.1.2</ecNumber>
    </recommendedName>
</protein>
<keyword evidence="13 18" id="KW-0520">NAD</keyword>
<evidence type="ECO:0000256" key="17">
    <source>
        <dbReference type="ARBA" id="ARBA00049551"/>
    </source>
</evidence>
<dbReference type="PRINTS" id="PR01436">
    <property type="entry name" value="NADHDHGNASE2"/>
</dbReference>
<evidence type="ECO:0000256" key="18">
    <source>
        <dbReference type="RuleBase" id="RU003403"/>
    </source>
</evidence>
<dbReference type="GO" id="GO:0008137">
    <property type="term" value="F:NADH dehydrogenase (ubiquinone) activity"/>
    <property type="evidence" value="ECO:0007669"/>
    <property type="project" value="UniProtKB-EC"/>
</dbReference>